<dbReference type="FunFam" id="3.40.50.200:FF:000022">
    <property type="entry name" value="Extracellular protease"/>
    <property type="match status" value="1"/>
</dbReference>
<evidence type="ECO:0000256" key="7">
    <source>
        <dbReference type="ARBA" id="ARBA00022825"/>
    </source>
</evidence>
<evidence type="ECO:0000256" key="8">
    <source>
        <dbReference type="ARBA" id="ARBA00023145"/>
    </source>
</evidence>
<dbReference type="Gene3D" id="2.60.40.10">
    <property type="entry name" value="Immunoglobulins"/>
    <property type="match status" value="1"/>
</dbReference>
<feature type="active site" description="Charge relay system" evidence="9 10">
    <location>
        <position position="233"/>
    </location>
</feature>
<dbReference type="InterPro" id="IPR023827">
    <property type="entry name" value="Peptidase_S8_Asp-AS"/>
</dbReference>
<keyword evidence="3" id="KW-0964">Secreted</keyword>
<dbReference type="InterPro" id="IPR007280">
    <property type="entry name" value="Peptidase_C_arc/bac"/>
</dbReference>
<keyword evidence="7 10" id="KW-0720">Serine protease</keyword>
<dbReference type="InterPro" id="IPR034176">
    <property type="entry name" value="Peptidases_S8_13"/>
</dbReference>
<dbReference type="Pfam" id="PF22352">
    <property type="entry name" value="K319L-like_PKD"/>
    <property type="match status" value="1"/>
</dbReference>
<dbReference type="InterPro" id="IPR000209">
    <property type="entry name" value="Peptidase_S8/S53_dom"/>
</dbReference>
<dbReference type="InterPro" id="IPR023828">
    <property type="entry name" value="Peptidase_S8_Ser-AS"/>
</dbReference>
<dbReference type="AlphaFoldDB" id="A0AA95H9R1"/>
<dbReference type="Pfam" id="PF00082">
    <property type="entry name" value="Peptidase_S8"/>
    <property type="match status" value="1"/>
</dbReference>
<dbReference type="PANTHER" id="PTHR43806">
    <property type="entry name" value="PEPTIDASE S8"/>
    <property type="match status" value="1"/>
</dbReference>
<evidence type="ECO:0000256" key="2">
    <source>
        <dbReference type="ARBA" id="ARBA00011073"/>
    </source>
</evidence>
<feature type="domain" description="Peptidase S8/S53" evidence="13">
    <location>
        <begin position="155"/>
        <end position="429"/>
    </location>
</feature>
<dbReference type="InterPro" id="IPR015500">
    <property type="entry name" value="Peptidase_S8_subtilisin-rel"/>
</dbReference>
<dbReference type="GO" id="GO:0004252">
    <property type="term" value="F:serine-type endopeptidase activity"/>
    <property type="evidence" value="ECO:0007669"/>
    <property type="project" value="UniProtKB-UniRule"/>
</dbReference>
<feature type="signal peptide" evidence="12">
    <location>
        <begin position="1"/>
        <end position="23"/>
    </location>
</feature>
<dbReference type="InterPro" id="IPR022398">
    <property type="entry name" value="Peptidase_S8_His-AS"/>
</dbReference>
<reference evidence="15" key="2">
    <citation type="submission" date="2023-04" db="EMBL/GenBank/DDBJ databases">
        <authorList>
            <person name="Beletskiy A.V."/>
            <person name="Mardanov A.V."/>
            <person name="Ravin N.V."/>
        </authorList>
    </citation>
    <scope>NUCLEOTIDE SEQUENCE</scope>
    <source>
        <strain evidence="15">GKL-01</strain>
    </source>
</reference>
<keyword evidence="8" id="KW-0865">Zymogen</keyword>
<proteinExistence type="inferred from homology"/>
<dbReference type="KEGG" id="tdu:QJT80_14590"/>
<dbReference type="Gene3D" id="2.60.120.380">
    <property type="match status" value="2"/>
</dbReference>
<evidence type="ECO:0000256" key="10">
    <source>
        <dbReference type="PROSITE-ProRule" id="PRU01240"/>
    </source>
</evidence>
<evidence type="ECO:0000259" key="14">
    <source>
        <dbReference type="Pfam" id="PF04151"/>
    </source>
</evidence>
<feature type="active site" description="Charge relay system" evidence="9 10">
    <location>
        <position position="163"/>
    </location>
</feature>
<sequence length="808" mass="83956">MQNARWIFSLICLTLPFSSNVQAATPNAYLAANTTDRIIVKLKPSSSPQTAKASVEAVVQNAGIRASYKKPSSNKAHIVQLAQPLSLPEAQAYAAQLSHDSSVAYAEPDQLMFPSDALTPSDSSYANQWHLNTANSNNPSASNLPAAWAETTGSNKIVVAVVDTGVLNHVDLAPRLIGGNAASSGYDFVSFANRGNDGNGRDNNPSDTGDWVSTYDVSTADFSNCNLRDSTWHGTHVAGIIGAASNNGRGVSGVDWRAKLLTARVLGKCGGYLSDIADAIRWSAGESIDGVANPNPAKVINLSLGGTGACGQTYQDAINSAVTRGATVVVAAGNAAADVSSQRPANCQNVITVAALNKVGGRASFSNYGSQVDIAAPGVGILSTLDSGKTTPNNDHSYAYYDGTSMATPQVSGVIALMLAANPKLTDGSLTNVPALLEARLKAASRPFPTTVDRACTTTTCGAGMLDAYQAIRAVKLPPAVNAGTALTVQTGAQASLQGNARDAFGGVVTYQWTQMAGTTVSLSNNRSLNPSFTAPNHAGTLKFRLTASNEVGLSASSDLTVTIANSTAKSACDATALTLNQTNNGQWQSTCLATNRTTRHYASYYNFTLTQASTVTIDLSSSAQDSYLYLLSGASKTGKVLSANDDANGSLNSQISQVLAAGTYTLEATTYAAQKTGNFSVKVTASALNNVCKPNSIKLGQSLNATWLANTCASSHRGNAFNAQYYSFSLNSPTKVVIDLSSAQDTYLYLLSGANATGSLLAQNDDSKGTTNSQIVQTLNAGTYVIEATTFRPNMTGTVKVSLTAIN</sequence>
<dbReference type="InterPro" id="IPR035986">
    <property type="entry name" value="PKD_dom_sf"/>
</dbReference>
<feature type="domain" description="Peptidase C-terminal archaeal/bacterial" evidence="14">
    <location>
        <begin position="725"/>
        <end position="789"/>
    </location>
</feature>
<dbReference type="CDD" id="cd07496">
    <property type="entry name" value="Peptidases_S8_13"/>
    <property type="match status" value="1"/>
</dbReference>
<evidence type="ECO:0000256" key="4">
    <source>
        <dbReference type="ARBA" id="ARBA00022670"/>
    </source>
</evidence>
<protein>
    <submittedName>
        <fullName evidence="15">S8 family serine peptidase</fullName>
    </submittedName>
</protein>
<dbReference type="PROSITE" id="PS00138">
    <property type="entry name" value="SUBTILASE_SER"/>
    <property type="match status" value="1"/>
</dbReference>
<evidence type="ECO:0000313" key="15">
    <source>
        <dbReference type="EMBL" id="WGZ90701.1"/>
    </source>
</evidence>
<organism evidence="15">
    <name type="scientific">Candidatus Thiocaldithrix dubininis</name>
    <dbReference type="NCBI Taxonomy" id="3080823"/>
    <lineage>
        <taxon>Bacteria</taxon>
        <taxon>Pseudomonadati</taxon>
        <taxon>Pseudomonadota</taxon>
        <taxon>Gammaproteobacteria</taxon>
        <taxon>Thiotrichales</taxon>
        <taxon>Thiotrichaceae</taxon>
        <taxon>Candidatus Thiocaldithrix</taxon>
    </lineage>
</organism>
<dbReference type="Pfam" id="PF04151">
    <property type="entry name" value="PPC"/>
    <property type="match status" value="1"/>
</dbReference>
<feature type="active site" description="Charge relay system" evidence="9 10">
    <location>
        <position position="405"/>
    </location>
</feature>
<keyword evidence="6 10" id="KW-0378">Hydrolase</keyword>
<name>A0AA95H9R1_9GAMM</name>
<dbReference type="Gene3D" id="3.40.50.200">
    <property type="entry name" value="Peptidase S8/S53 domain"/>
    <property type="match status" value="1"/>
</dbReference>
<comment type="similarity">
    <text evidence="2 10 11">Belongs to the peptidase S8 family.</text>
</comment>
<evidence type="ECO:0000256" key="3">
    <source>
        <dbReference type="ARBA" id="ARBA00022525"/>
    </source>
</evidence>
<dbReference type="SUPFAM" id="SSF49299">
    <property type="entry name" value="PKD domain"/>
    <property type="match status" value="1"/>
</dbReference>
<evidence type="ECO:0000256" key="5">
    <source>
        <dbReference type="ARBA" id="ARBA00022729"/>
    </source>
</evidence>
<dbReference type="PROSITE" id="PS00136">
    <property type="entry name" value="SUBTILASE_ASP"/>
    <property type="match status" value="1"/>
</dbReference>
<dbReference type="SUPFAM" id="SSF52743">
    <property type="entry name" value="Subtilisin-like"/>
    <property type="match status" value="1"/>
</dbReference>
<feature type="chain" id="PRO_5041648731" evidence="12">
    <location>
        <begin position="24"/>
        <end position="808"/>
    </location>
</feature>
<dbReference type="Proteomes" id="UP001300672">
    <property type="component" value="Chromosome"/>
</dbReference>
<evidence type="ECO:0000256" key="12">
    <source>
        <dbReference type="SAM" id="SignalP"/>
    </source>
</evidence>
<dbReference type="InterPro" id="IPR036852">
    <property type="entry name" value="Peptidase_S8/S53_dom_sf"/>
</dbReference>
<dbReference type="GO" id="GO:0005576">
    <property type="term" value="C:extracellular region"/>
    <property type="evidence" value="ECO:0007669"/>
    <property type="project" value="UniProtKB-SubCell"/>
</dbReference>
<dbReference type="InterPro" id="IPR050131">
    <property type="entry name" value="Peptidase_S8_subtilisin-like"/>
</dbReference>
<evidence type="ECO:0000256" key="9">
    <source>
        <dbReference type="PIRSR" id="PIRSR615500-1"/>
    </source>
</evidence>
<dbReference type="PROSITE" id="PS00137">
    <property type="entry name" value="SUBTILASE_HIS"/>
    <property type="match status" value="1"/>
</dbReference>
<accession>A0AA95H9R1</accession>
<dbReference type="PANTHER" id="PTHR43806:SF11">
    <property type="entry name" value="CEREVISIN-RELATED"/>
    <property type="match status" value="1"/>
</dbReference>
<evidence type="ECO:0000256" key="11">
    <source>
        <dbReference type="RuleBase" id="RU003355"/>
    </source>
</evidence>
<keyword evidence="4 10" id="KW-0645">Protease</keyword>
<dbReference type="EMBL" id="CP124755">
    <property type="protein sequence ID" value="WGZ90701.1"/>
    <property type="molecule type" value="Genomic_DNA"/>
</dbReference>
<dbReference type="GO" id="GO:0006508">
    <property type="term" value="P:proteolysis"/>
    <property type="evidence" value="ECO:0007669"/>
    <property type="project" value="UniProtKB-KW"/>
</dbReference>
<evidence type="ECO:0000259" key="13">
    <source>
        <dbReference type="Pfam" id="PF00082"/>
    </source>
</evidence>
<dbReference type="PRINTS" id="PR00723">
    <property type="entry name" value="SUBTILISIN"/>
</dbReference>
<keyword evidence="5 12" id="KW-0732">Signal</keyword>
<dbReference type="SUPFAM" id="SSF89260">
    <property type="entry name" value="Collagen-binding domain"/>
    <property type="match status" value="2"/>
</dbReference>
<gene>
    <name evidence="15" type="ORF">QJT80_14590</name>
</gene>
<evidence type="ECO:0000256" key="6">
    <source>
        <dbReference type="ARBA" id="ARBA00022801"/>
    </source>
</evidence>
<evidence type="ECO:0000256" key="1">
    <source>
        <dbReference type="ARBA" id="ARBA00004613"/>
    </source>
</evidence>
<dbReference type="InterPro" id="IPR013783">
    <property type="entry name" value="Ig-like_fold"/>
</dbReference>
<reference evidence="15" key="1">
    <citation type="journal article" date="2023" name="Int. J. Mol. Sci.">
        <title>Metagenomics Revealed a New Genus 'Candidatus Thiocaldithrix dubininis' gen. nov., sp. nov. and a New Species 'Candidatus Thiothrix putei' sp. nov. in the Family Thiotrichaceae, Some Members of Which Have Traits of Both Na+- and H+-Motive Energetics.</title>
        <authorList>
            <person name="Ravin N.V."/>
            <person name="Muntyan M.S."/>
            <person name="Smolyakov D.D."/>
            <person name="Rudenko T.S."/>
            <person name="Beletsky A.V."/>
            <person name="Mardanov A.V."/>
            <person name="Grabovich M.Y."/>
        </authorList>
    </citation>
    <scope>NUCLEOTIDE SEQUENCE</scope>
    <source>
        <strain evidence="15">GKL-01</strain>
    </source>
</reference>
<dbReference type="PROSITE" id="PS51892">
    <property type="entry name" value="SUBTILASE"/>
    <property type="match status" value="1"/>
</dbReference>
<comment type="subcellular location">
    <subcellularLocation>
        <location evidence="1">Secreted</location>
    </subcellularLocation>
</comment>